<keyword evidence="5 10" id="KW-1278">Translocase</keyword>
<comment type="caution">
    <text evidence="11">The sequence shown here is derived from an EMBL/GenBank/DDBJ whole genome shotgun (WGS) entry which is preliminary data.</text>
</comment>
<feature type="binding site" evidence="10">
    <location>
        <position position="55"/>
    </location>
    <ligand>
        <name>[4Fe-4S] cluster</name>
        <dbReference type="ChEBI" id="CHEBI:49883"/>
        <label>1</label>
    </ligand>
</feature>
<dbReference type="PANTHER" id="PTHR43560:SF1">
    <property type="entry name" value="ION-TRANSLOCATING OXIDOREDUCTASE COMPLEX SUBUNIT B"/>
    <property type="match status" value="1"/>
</dbReference>
<keyword evidence="1 10" id="KW-0813">Transport</keyword>
<feature type="binding site" evidence="10">
    <location>
        <position position="174"/>
    </location>
    <ligand>
        <name>[4Fe-4S] cluster</name>
        <dbReference type="ChEBI" id="CHEBI:49883"/>
        <label>3</label>
    </ligand>
</feature>
<dbReference type="PROSITE" id="PS51656">
    <property type="entry name" value="4FE4S"/>
    <property type="match status" value="1"/>
</dbReference>
<keyword evidence="7 10" id="KW-0408">Iron</keyword>
<comment type="cofactor">
    <cofactor evidence="10">
        <name>[4Fe-4S] cluster</name>
        <dbReference type="ChEBI" id="CHEBI:49883"/>
    </cofactor>
    <text evidence="10">Binds 3 [4Fe-4S] clusters.</text>
</comment>
<evidence type="ECO:0000256" key="5">
    <source>
        <dbReference type="ARBA" id="ARBA00022967"/>
    </source>
</evidence>
<dbReference type="Pfam" id="PF12800">
    <property type="entry name" value="Fer4_4"/>
    <property type="match status" value="1"/>
</dbReference>
<evidence type="ECO:0000256" key="6">
    <source>
        <dbReference type="ARBA" id="ARBA00022982"/>
    </source>
</evidence>
<evidence type="ECO:0000256" key="8">
    <source>
        <dbReference type="ARBA" id="ARBA00023014"/>
    </source>
</evidence>
<comment type="caution">
    <text evidence="10">Lacks conserved residue(s) required for the propagation of feature annotation.</text>
</comment>
<feature type="binding site" evidence="10">
    <location>
        <position position="150"/>
    </location>
    <ligand>
        <name>[4Fe-4S] cluster</name>
        <dbReference type="ChEBI" id="CHEBI:49883"/>
        <label>3</label>
    </ligand>
</feature>
<dbReference type="NCBIfam" id="NF005504">
    <property type="entry name" value="PRK07118.1-3"/>
    <property type="match status" value="1"/>
</dbReference>
<feature type="binding site" evidence="10">
    <location>
        <position position="140"/>
    </location>
    <ligand>
        <name>[4Fe-4S] cluster</name>
        <dbReference type="ChEBI" id="CHEBI:49883"/>
        <label>2</label>
    </ligand>
</feature>
<keyword evidence="10" id="KW-1003">Cell membrane</keyword>
<feature type="binding site" evidence="10">
    <location>
        <position position="47"/>
    </location>
    <ligand>
        <name>[4Fe-4S] cluster</name>
        <dbReference type="ChEBI" id="CHEBI:49883"/>
        <label>1</label>
    </ligand>
</feature>
<keyword evidence="2 10" id="KW-0004">4Fe-4S</keyword>
<dbReference type="RefSeq" id="WP_018359029.1">
    <property type="nucleotide sequence ID" value="NZ_CP197400.1"/>
</dbReference>
<dbReference type="InterPro" id="IPR017900">
    <property type="entry name" value="4Fe4S_Fe_S_CS"/>
</dbReference>
<dbReference type="Gene3D" id="3.30.70.20">
    <property type="match status" value="2"/>
</dbReference>
<reference evidence="11 12" key="1">
    <citation type="submission" date="2019-03" db="EMBL/GenBank/DDBJ databases">
        <title>Porphyromonas levii Isolated from the Uterus of Dairy Cows.</title>
        <authorList>
            <person name="Francis A.M."/>
        </authorList>
    </citation>
    <scope>NUCLEOTIDE SEQUENCE [LARGE SCALE GENOMIC DNA]</scope>
    <source>
        <strain evidence="11 12">AF5678</strain>
    </source>
</reference>
<comment type="subcellular location">
    <subcellularLocation>
        <location evidence="10">Cell membrane</location>
    </subcellularLocation>
</comment>
<dbReference type="Proteomes" id="UP000297225">
    <property type="component" value="Unassembled WGS sequence"/>
</dbReference>
<evidence type="ECO:0000256" key="1">
    <source>
        <dbReference type="ARBA" id="ARBA00022448"/>
    </source>
</evidence>
<dbReference type="InterPro" id="IPR010207">
    <property type="entry name" value="Elect_transpt_cplx_RnfB/RsxB"/>
</dbReference>
<feature type="binding site" evidence="10">
    <location>
        <position position="136"/>
    </location>
    <ligand>
        <name>[4Fe-4S] cluster</name>
        <dbReference type="ChEBI" id="CHEBI:49883"/>
        <label>2</label>
    </ligand>
</feature>
<dbReference type="Gene3D" id="1.10.15.40">
    <property type="entry name" value="Electron transport complex subunit B, putative Fe-S cluster"/>
    <property type="match status" value="1"/>
</dbReference>
<keyword evidence="9 10" id="KW-0472">Membrane</keyword>
<feature type="binding site" evidence="10">
    <location>
        <position position="171"/>
    </location>
    <ligand>
        <name>[4Fe-4S] cluster</name>
        <dbReference type="ChEBI" id="CHEBI:49883"/>
        <label>3</label>
    </ligand>
</feature>
<keyword evidence="8 10" id="KW-0411">Iron-sulfur</keyword>
<dbReference type="PROSITE" id="PS51379">
    <property type="entry name" value="4FE4S_FER_2"/>
    <property type="match status" value="3"/>
</dbReference>
<dbReference type="EMBL" id="SPNC01000129">
    <property type="protein sequence ID" value="TFH94390.1"/>
    <property type="molecule type" value="Genomic_DNA"/>
</dbReference>
<feature type="binding site" evidence="10">
    <location>
        <position position="50"/>
    </location>
    <ligand>
        <name>[4Fe-4S] cluster</name>
        <dbReference type="ChEBI" id="CHEBI:49883"/>
        <label>1</label>
    </ligand>
</feature>
<feature type="binding site" evidence="10">
    <location>
        <position position="177"/>
    </location>
    <ligand>
        <name>[4Fe-4S] cluster</name>
        <dbReference type="ChEBI" id="CHEBI:49883"/>
        <label>3</label>
    </ligand>
</feature>
<dbReference type="SUPFAM" id="SSF54862">
    <property type="entry name" value="4Fe-4S ferredoxins"/>
    <property type="match status" value="3"/>
</dbReference>
<comment type="function">
    <text evidence="10">Part of a membrane-bound complex that couples electron transfer with translocation of ions across the membrane.</text>
</comment>
<organism evidence="11 12">
    <name type="scientific">Porphyromonas levii</name>
    <dbReference type="NCBI Taxonomy" id="28114"/>
    <lineage>
        <taxon>Bacteria</taxon>
        <taxon>Pseudomonadati</taxon>
        <taxon>Bacteroidota</taxon>
        <taxon>Bacteroidia</taxon>
        <taxon>Bacteroidales</taxon>
        <taxon>Porphyromonadaceae</taxon>
        <taxon>Porphyromonas</taxon>
    </lineage>
</organism>
<comment type="similarity">
    <text evidence="10">Belongs to the 4Fe4S bacterial-type ferredoxin family. RnfB subfamily.</text>
</comment>
<feature type="binding site" evidence="10">
    <location>
        <position position="73"/>
    </location>
    <ligand>
        <name>[4Fe-4S] cluster</name>
        <dbReference type="ChEBI" id="CHEBI:49883"/>
        <label>1</label>
    </ligand>
</feature>
<comment type="subunit">
    <text evidence="10">The complex is composed of six subunits: RnfA, RnfB, RnfC, RnfD, RnfE and RnfG.</text>
</comment>
<keyword evidence="4 10" id="KW-0677">Repeat</keyword>
<dbReference type="GO" id="GO:0051539">
    <property type="term" value="F:4 iron, 4 sulfur cluster binding"/>
    <property type="evidence" value="ECO:0007669"/>
    <property type="project" value="UniProtKB-UniRule"/>
</dbReference>
<gene>
    <name evidence="10" type="primary">rnfB</name>
    <name evidence="11" type="ORF">E4P47_07680</name>
</gene>
<dbReference type="InterPro" id="IPR050395">
    <property type="entry name" value="4Fe4S_Ferredoxin_RnfB"/>
</dbReference>
<keyword evidence="12" id="KW-1185">Reference proteome</keyword>
<dbReference type="NCBIfam" id="TIGR01944">
    <property type="entry name" value="rnfB"/>
    <property type="match status" value="1"/>
</dbReference>
<dbReference type="GeneID" id="66796756"/>
<evidence type="ECO:0000256" key="7">
    <source>
        <dbReference type="ARBA" id="ARBA00023004"/>
    </source>
</evidence>
<evidence type="ECO:0000256" key="3">
    <source>
        <dbReference type="ARBA" id="ARBA00022723"/>
    </source>
</evidence>
<evidence type="ECO:0000256" key="2">
    <source>
        <dbReference type="ARBA" id="ARBA00022485"/>
    </source>
</evidence>
<dbReference type="AlphaFoldDB" id="A0A4Y8WNJ0"/>
<sequence length="283" mass="29651">MVGVTIAFLAIVGALAAGLLFAVSKKFHVEEDARIEQVNEILPGANCGGCGYPGCSGFARACVEAESMDGLFCSVGGNDVMLKVAETLGRAAVQADPKVAVVRCNGNCEARPRINQYDGASTCTIAAATYGGETGCTFGCFGLGDCTLACGFDAIHINPTTGLPEVDEEKCTACGACVKACPKMIIELRNKGPKGRRVFVSCVNKEKGGVARKACNNACIGCSKCEKECKFDAITVENNLAYIDHNKCRLCRKCVEACPTGAIHEVNFPPRKEKVEAAATAEA</sequence>
<dbReference type="GO" id="GO:0046872">
    <property type="term" value="F:metal ion binding"/>
    <property type="evidence" value="ECO:0007669"/>
    <property type="project" value="UniProtKB-KW"/>
</dbReference>
<feature type="region of interest" description="Hydrophobic" evidence="10">
    <location>
        <begin position="1"/>
        <end position="24"/>
    </location>
</feature>
<dbReference type="GO" id="GO:0022900">
    <property type="term" value="P:electron transport chain"/>
    <property type="evidence" value="ECO:0007669"/>
    <property type="project" value="UniProtKB-UniRule"/>
</dbReference>
<dbReference type="Pfam" id="PF00037">
    <property type="entry name" value="Fer4"/>
    <property type="match status" value="2"/>
</dbReference>
<protein>
    <recommendedName>
        <fullName evidence="10">Ion-translocating oxidoreductase complex subunit B</fullName>
        <ecNumber evidence="10">7.-.-.-</ecNumber>
    </recommendedName>
    <alternativeName>
        <fullName evidence="10">Rnf electron transport complex subunit B</fullName>
    </alternativeName>
</protein>
<keyword evidence="6 10" id="KW-0249">Electron transport</keyword>
<dbReference type="GO" id="GO:0009055">
    <property type="term" value="F:electron transfer activity"/>
    <property type="evidence" value="ECO:0007669"/>
    <property type="project" value="InterPro"/>
</dbReference>
<keyword evidence="3 10" id="KW-0479">Metal-binding</keyword>
<name>A0A4Y8WNJ0_9PORP</name>
<dbReference type="HAMAP" id="MF_00463">
    <property type="entry name" value="RsxB_RnfB"/>
    <property type="match status" value="1"/>
</dbReference>
<dbReference type="PANTHER" id="PTHR43560">
    <property type="entry name" value="ION-TRANSLOCATING OXIDOREDUCTASE COMPLEX SUBUNIT B"/>
    <property type="match status" value="1"/>
</dbReference>
<evidence type="ECO:0000256" key="10">
    <source>
        <dbReference type="HAMAP-Rule" id="MF_00463"/>
    </source>
</evidence>
<feature type="binding site" evidence="10">
    <location>
        <position position="146"/>
    </location>
    <ligand>
        <name>[4Fe-4S] cluster</name>
        <dbReference type="ChEBI" id="CHEBI:49883"/>
        <label>2</label>
    </ligand>
</feature>
<evidence type="ECO:0000313" key="11">
    <source>
        <dbReference type="EMBL" id="TFH94390.1"/>
    </source>
</evidence>
<dbReference type="PROSITE" id="PS00198">
    <property type="entry name" value="4FE4S_FER_1"/>
    <property type="match status" value="2"/>
</dbReference>
<dbReference type="OrthoDB" id="9789936at2"/>
<proteinExistence type="inferred from homology"/>
<evidence type="ECO:0000256" key="9">
    <source>
        <dbReference type="ARBA" id="ARBA00023136"/>
    </source>
</evidence>
<evidence type="ECO:0000256" key="4">
    <source>
        <dbReference type="ARBA" id="ARBA00022737"/>
    </source>
</evidence>
<accession>A0A4Y8WNJ0</accession>
<dbReference type="EC" id="7.-.-.-" evidence="10"/>
<dbReference type="Pfam" id="PF04060">
    <property type="entry name" value="FeS"/>
    <property type="match status" value="1"/>
</dbReference>
<evidence type="ECO:0000313" key="12">
    <source>
        <dbReference type="Proteomes" id="UP000297225"/>
    </source>
</evidence>
<dbReference type="CDD" id="cd10549">
    <property type="entry name" value="MtMvhB_like"/>
    <property type="match status" value="1"/>
</dbReference>
<dbReference type="InterPro" id="IPR007202">
    <property type="entry name" value="4Fe-4S_dom"/>
</dbReference>
<feature type="binding site" evidence="10">
    <location>
        <position position="181"/>
    </location>
    <ligand>
        <name>[4Fe-4S] cluster</name>
        <dbReference type="ChEBI" id="CHEBI:49883"/>
        <label>2</label>
    </ligand>
</feature>
<dbReference type="GO" id="GO:0005886">
    <property type="term" value="C:plasma membrane"/>
    <property type="evidence" value="ECO:0007669"/>
    <property type="project" value="UniProtKB-SubCell"/>
</dbReference>
<dbReference type="InterPro" id="IPR017896">
    <property type="entry name" value="4Fe4S_Fe-S-bd"/>
</dbReference>
<dbReference type="STRING" id="1122973.GCA_000379925_01800"/>